<dbReference type="AlphaFoldDB" id="A0A8J2KCA8"/>
<organism evidence="1 2">
    <name type="scientific">Allacma fusca</name>
    <dbReference type="NCBI Taxonomy" id="39272"/>
    <lineage>
        <taxon>Eukaryota</taxon>
        <taxon>Metazoa</taxon>
        <taxon>Ecdysozoa</taxon>
        <taxon>Arthropoda</taxon>
        <taxon>Hexapoda</taxon>
        <taxon>Collembola</taxon>
        <taxon>Symphypleona</taxon>
        <taxon>Sminthuridae</taxon>
        <taxon>Allacma</taxon>
    </lineage>
</organism>
<dbReference type="EMBL" id="CAJVCH010232898">
    <property type="protein sequence ID" value="CAG7732511.1"/>
    <property type="molecule type" value="Genomic_DNA"/>
</dbReference>
<dbReference type="OrthoDB" id="10068552at2759"/>
<dbReference type="PANTHER" id="PTHR46560:SF4">
    <property type="entry name" value="DUSKY"/>
    <property type="match status" value="1"/>
</dbReference>
<accession>A0A8J2KCA8</accession>
<name>A0A8J2KCA8_9HEXA</name>
<keyword evidence="2" id="KW-1185">Reference proteome</keyword>
<comment type="caution">
    <text evidence="1">The sequence shown here is derived from an EMBL/GenBank/DDBJ whole genome shotgun (WGS) entry which is preliminary data.</text>
</comment>
<dbReference type="Proteomes" id="UP000708208">
    <property type="component" value="Unassembled WGS sequence"/>
</dbReference>
<evidence type="ECO:0000313" key="2">
    <source>
        <dbReference type="Proteomes" id="UP000708208"/>
    </source>
</evidence>
<feature type="non-terminal residue" evidence="1">
    <location>
        <position position="85"/>
    </location>
</feature>
<protein>
    <submittedName>
        <fullName evidence="1">Uncharacterized protein</fullName>
    </submittedName>
</protein>
<dbReference type="PANTHER" id="PTHR46560">
    <property type="entry name" value="CYPHER, ISOFORM B"/>
    <property type="match status" value="1"/>
</dbReference>
<evidence type="ECO:0000313" key="1">
    <source>
        <dbReference type="EMBL" id="CAG7732511.1"/>
    </source>
</evidence>
<sequence>MTVGSCGVAFIDSGLTTGGQAYVEGLLVIILEQGVQEAWDAARRIRCLWEGNIDQTVTFPLSVNMLDSQTLTFSGDTASASLEIQ</sequence>
<gene>
    <name evidence="1" type="ORF">AFUS01_LOCUS21026</name>
</gene>
<reference evidence="1" key="1">
    <citation type="submission" date="2021-06" db="EMBL/GenBank/DDBJ databases">
        <authorList>
            <person name="Hodson N. C."/>
            <person name="Mongue J. A."/>
            <person name="Jaron S. K."/>
        </authorList>
    </citation>
    <scope>NUCLEOTIDE SEQUENCE</scope>
</reference>
<proteinExistence type="predicted"/>